<feature type="domain" description="EF-hand" evidence="2">
    <location>
        <begin position="7"/>
        <end position="42"/>
    </location>
</feature>
<evidence type="ECO:0000259" key="2">
    <source>
        <dbReference type="PROSITE" id="PS50222"/>
    </source>
</evidence>
<proteinExistence type="predicted"/>
<keyword evidence="1" id="KW-0677">Repeat</keyword>
<reference evidence="3 4" key="1">
    <citation type="submission" date="2015-07" db="EMBL/GenBank/DDBJ databases">
        <title>High-quality genome of monoxenous trypanosomatid Leptomonas pyrrhocoris.</title>
        <authorList>
            <person name="Flegontov P."/>
            <person name="Butenko A."/>
            <person name="Firsov S."/>
            <person name="Vlcek C."/>
            <person name="Logacheva M.D."/>
            <person name="Field M."/>
            <person name="Filatov D."/>
            <person name="Flegontova O."/>
            <person name="Gerasimov E."/>
            <person name="Jackson A.P."/>
            <person name="Kelly S."/>
            <person name="Opperdoes F."/>
            <person name="O'Reilly A."/>
            <person name="Votypka J."/>
            <person name="Yurchenko V."/>
            <person name="Lukes J."/>
        </authorList>
    </citation>
    <scope>NUCLEOTIDE SEQUENCE [LARGE SCALE GENOMIC DNA]</scope>
    <source>
        <strain evidence="3">H10</strain>
    </source>
</reference>
<dbReference type="VEuPathDB" id="TriTrypDB:LpyrH10_14_0280"/>
<dbReference type="PANTHER" id="PTHR23048">
    <property type="entry name" value="MYOSIN LIGHT CHAIN 1, 3"/>
    <property type="match status" value="1"/>
</dbReference>
<dbReference type="PANTHER" id="PTHR23048:SF0">
    <property type="entry name" value="CALMODULIN LIKE 3"/>
    <property type="match status" value="1"/>
</dbReference>
<sequence>MTALAEEQRSQAALQFLLLDQDSDGYIASDQLGEYLRTVGLYPTPSDIAGYLPIVDPHGTGKVAQEDALQLAEQLYPQRTTPEELHAALKVLDDDADGYMTTAQLRLFLVSLGTRLTTEEADEIIHDVEKDADGMINLEDLAQMLMPRNAERSI</sequence>
<evidence type="ECO:0000313" key="4">
    <source>
        <dbReference type="Proteomes" id="UP000037923"/>
    </source>
</evidence>
<dbReference type="CDD" id="cd00051">
    <property type="entry name" value="EFh"/>
    <property type="match status" value="1"/>
</dbReference>
<accession>A0A0M9FXT6</accession>
<evidence type="ECO:0000313" key="3">
    <source>
        <dbReference type="EMBL" id="KPA78129.1"/>
    </source>
</evidence>
<dbReference type="InterPro" id="IPR002048">
    <property type="entry name" value="EF_hand_dom"/>
</dbReference>
<protein>
    <submittedName>
        <fullName evidence="3">Calmodulin-like protein</fullName>
    </submittedName>
</protein>
<gene>
    <name evidence="3" type="ORF">ABB37_06313</name>
</gene>
<dbReference type="GO" id="GO:0005509">
    <property type="term" value="F:calcium ion binding"/>
    <property type="evidence" value="ECO:0007669"/>
    <property type="project" value="InterPro"/>
</dbReference>
<feature type="domain" description="EF-hand" evidence="2">
    <location>
        <begin position="80"/>
        <end position="115"/>
    </location>
</feature>
<keyword evidence="4" id="KW-1185">Reference proteome</keyword>
<dbReference type="EMBL" id="LGTL01000014">
    <property type="protein sequence ID" value="KPA78129.1"/>
    <property type="molecule type" value="Genomic_DNA"/>
</dbReference>
<dbReference type="Gene3D" id="1.10.238.10">
    <property type="entry name" value="EF-hand"/>
    <property type="match status" value="1"/>
</dbReference>
<dbReference type="OrthoDB" id="26525at2759"/>
<feature type="domain" description="EF-hand" evidence="2">
    <location>
        <begin position="116"/>
        <end position="151"/>
    </location>
</feature>
<name>A0A0M9FXT6_LEPPY</name>
<dbReference type="SMART" id="SM00054">
    <property type="entry name" value="EFh"/>
    <property type="match status" value="3"/>
</dbReference>
<dbReference type="GO" id="GO:0016460">
    <property type="term" value="C:myosin II complex"/>
    <property type="evidence" value="ECO:0007669"/>
    <property type="project" value="TreeGrafter"/>
</dbReference>
<dbReference type="RefSeq" id="XP_015656568.1">
    <property type="nucleotide sequence ID" value="XM_015804590.1"/>
</dbReference>
<dbReference type="AlphaFoldDB" id="A0A0M9FXT6"/>
<comment type="caution">
    <text evidence="3">The sequence shown here is derived from an EMBL/GenBank/DDBJ whole genome shotgun (WGS) entry which is preliminary data.</text>
</comment>
<dbReference type="SUPFAM" id="SSF47473">
    <property type="entry name" value="EF-hand"/>
    <property type="match status" value="1"/>
</dbReference>
<dbReference type="InterPro" id="IPR011992">
    <property type="entry name" value="EF-hand-dom_pair"/>
</dbReference>
<dbReference type="GeneID" id="26906602"/>
<dbReference type="Proteomes" id="UP000037923">
    <property type="component" value="Unassembled WGS sequence"/>
</dbReference>
<dbReference type="OMA" id="SHELGTY"/>
<evidence type="ECO:0000256" key="1">
    <source>
        <dbReference type="ARBA" id="ARBA00022737"/>
    </source>
</evidence>
<dbReference type="Pfam" id="PF13499">
    <property type="entry name" value="EF-hand_7"/>
    <property type="match status" value="1"/>
</dbReference>
<dbReference type="InterPro" id="IPR050230">
    <property type="entry name" value="CALM/Myosin/TropC-like"/>
</dbReference>
<organism evidence="3 4">
    <name type="scientific">Leptomonas pyrrhocoris</name>
    <name type="common">Firebug parasite</name>
    <dbReference type="NCBI Taxonomy" id="157538"/>
    <lineage>
        <taxon>Eukaryota</taxon>
        <taxon>Discoba</taxon>
        <taxon>Euglenozoa</taxon>
        <taxon>Kinetoplastea</taxon>
        <taxon>Metakinetoplastina</taxon>
        <taxon>Trypanosomatida</taxon>
        <taxon>Trypanosomatidae</taxon>
        <taxon>Leishmaniinae</taxon>
        <taxon>Leptomonas</taxon>
    </lineage>
</organism>
<dbReference type="PROSITE" id="PS50222">
    <property type="entry name" value="EF_HAND_2"/>
    <property type="match status" value="3"/>
</dbReference>
<dbReference type="FunFam" id="1.10.238.10:FF:000001">
    <property type="entry name" value="Calmodulin 1"/>
    <property type="match status" value="1"/>
</dbReference>